<dbReference type="OrthoDB" id="2360475at2"/>
<dbReference type="InterPro" id="IPR050445">
    <property type="entry name" value="Bact_polysacc_biosynth/exp"/>
</dbReference>
<dbReference type="InterPro" id="IPR003856">
    <property type="entry name" value="LPS_length_determ_N"/>
</dbReference>
<dbReference type="Proteomes" id="UP000029844">
    <property type="component" value="Unassembled WGS sequence"/>
</dbReference>
<keyword evidence="4" id="KW-0812">Transmembrane</keyword>
<organism evidence="9 10">
    <name type="scientific">Listeria booriae</name>
    <dbReference type="NCBI Taxonomy" id="1552123"/>
    <lineage>
        <taxon>Bacteria</taxon>
        <taxon>Bacillati</taxon>
        <taxon>Bacillota</taxon>
        <taxon>Bacilli</taxon>
        <taxon>Bacillales</taxon>
        <taxon>Listeriaceae</taxon>
        <taxon>Listeria</taxon>
    </lineage>
</organism>
<dbReference type="STRING" id="1552123.EP57_02065"/>
<dbReference type="Pfam" id="PF02706">
    <property type="entry name" value="Wzz"/>
    <property type="match status" value="1"/>
</dbReference>
<evidence type="ECO:0000313" key="9">
    <source>
        <dbReference type="EMBL" id="KGL43679.1"/>
    </source>
</evidence>
<dbReference type="PANTHER" id="PTHR32309:SF13">
    <property type="entry name" value="FERRIC ENTEROBACTIN TRANSPORT PROTEIN FEPE"/>
    <property type="match status" value="1"/>
</dbReference>
<evidence type="ECO:0000259" key="8">
    <source>
        <dbReference type="Pfam" id="PF13807"/>
    </source>
</evidence>
<evidence type="ECO:0000259" key="7">
    <source>
        <dbReference type="Pfam" id="PF02706"/>
    </source>
</evidence>
<comment type="subcellular location">
    <subcellularLocation>
        <location evidence="1">Cell membrane</location>
        <topology evidence="1">Multi-pass membrane protein</topology>
    </subcellularLocation>
</comment>
<keyword evidence="3" id="KW-1003">Cell membrane</keyword>
<evidence type="ECO:0000256" key="4">
    <source>
        <dbReference type="ARBA" id="ARBA00022692"/>
    </source>
</evidence>
<keyword evidence="6" id="KW-0472">Membrane</keyword>
<evidence type="ECO:0000256" key="5">
    <source>
        <dbReference type="ARBA" id="ARBA00022989"/>
    </source>
</evidence>
<evidence type="ECO:0000256" key="6">
    <source>
        <dbReference type="ARBA" id="ARBA00023136"/>
    </source>
</evidence>
<dbReference type="GO" id="GO:0004713">
    <property type="term" value="F:protein tyrosine kinase activity"/>
    <property type="evidence" value="ECO:0007669"/>
    <property type="project" value="TreeGrafter"/>
</dbReference>
<dbReference type="PANTHER" id="PTHR32309">
    <property type="entry name" value="TYROSINE-PROTEIN KINASE"/>
    <property type="match status" value="1"/>
</dbReference>
<comment type="similarity">
    <text evidence="2">Belongs to the CpsC/CapA family.</text>
</comment>
<feature type="domain" description="Tyrosine-protein kinase G-rich" evidence="8">
    <location>
        <begin position="143"/>
        <end position="196"/>
    </location>
</feature>
<reference evidence="9 10" key="1">
    <citation type="submission" date="2014-05" db="EMBL/GenBank/DDBJ databases">
        <title>Novel Listeriaceae from food processing environments.</title>
        <authorList>
            <person name="den Bakker H.C."/>
        </authorList>
    </citation>
    <scope>NUCLEOTIDE SEQUENCE [LARGE SCALE GENOMIC DNA]</scope>
    <source>
        <strain evidence="9 10">FSL A5-0281</strain>
    </source>
</reference>
<dbReference type="GO" id="GO:0005886">
    <property type="term" value="C:plasma membrane"/>
    <property type="evidence" value="ECO:0007669"/>
    <property type="project" value="UniProtKB-SubCell"/>
</dbReference>
<name>A0A099WD23_9LIST</name>
<protein>
    <submittedName>
        <fullName evidence="9">Capsular biosynthesis protein</fullName>
    </submittedName>
</protein>
<evidence type="ECO:0000256" key="3">
    <source>
        <dbReference type="ARBA" id="ARBA00022475"/>
    </source>
</evidence>
<sequence length="245" mass="27225">MEESLNVKQIWDLLKKNKWVIALSMFVCAILMSGYLFIFATPIYQSETQVLINQSVPQNTIVQSQDVQANLQLVNTYASIITSPRILSQVSSKMDEAYSTKELEQMITINSTSDSQVIKIHVESANATDAVKIANATVDIFSKDISKIMKIDNIYVLSEATLDANAAPVKPHKALLMVVSILLGLFLGIVIMFVRDLFDRSIKTADDVEKTLGLPVLALISEIKDEDLVDSRAKRTKSNRKDSAQ</sequence>
<evidence type="ECO:0000313" key="10">
    <source>
        <dbReference type="Proteomes" id="UP000029844"/>
    </source>
</evidence>
<feature type="domain" description="Polysaccharide chain length determinant N-terminal" evidence="7">
    <location>
        <begin position="4"/>
        <end position="93"/>
    </location>
</feature>
<dbReference type="Pfam" id="PF13807">
    <property type="entry name" value="GNVR"/>
    <property type="match status" value="1"/>
</dbReference>
<dbReference type="AlphaFoldDB" id="A0A099WD23"/>
<dbReference type="eggNOG" id="COG3944">
    <property type="taxonomic scope" value="Bacteria"/>
</dbReference>
<gene>
    <name evidence="9" type="ORF">EP57_02065</name>
</gene>
<comment type="caution">
    <text evidence="9">The sequence shown here is derived from an EMBL/GenBank/DDBJ whole genome shotgun (WGS) entry which is preliminary data.</text>
</comment>
<keyword evidence="10" id="KW-1185">Reference proteome</keyword>
<keyword evidence="5" id="KW-1133">Transmembrane helix</keyword>
<dbReference type="GeneID" id="58716224"/>
<accession>A0A099WD23</accession>
<evidence type="ECO:0000256" key="1">
    <source>
        <dbReference type="ARBA" id="ARBA00004651"/>
    </source>
</evidence>
<dbReference type="RefSeq" id="WP_036083738.1">
    <property type="nucleotide sequence ID" value="NZ_CBCSHQ010000006.1"/>
</dbReference>
<dbReference type="InterPro" id="IPR032807">
    <property type="entry name" value="GNVR"/>
</dbReference>
<evidence type="ECO:0000256" key="2">
    <source>
        <dbReference type="ARBA" id="ARBA00006683"/>
    </source>
</evidence>
<dbReference type="EMBL" id="JNFA01000004">
    <property type="protein sequence ID" value="KGL43679.1"/>
    <property type="molecule type" value="Genomic_DNA"/>
</dbReference>
<proteinExistence type="inferred from homology"/>